<keyword evidence="2" id="KW-0902">Two-component regulatory system</keyword>
<dbReference type="PANTHER" id="PTHR48111">
    <property type="entry name" value="REGULATOR OF RPOS"/>
    <property type="match status" value="1"/>
</dbReference>
<sequence length="213" mass="24792">MNLCKYLKKGLREAGFQVEIANDNEETRELIQENDFDLVLLESESENINGIKLIQELKKRNDDVGVIFLSEKADIDLKVKALDNGGDDYVVSPFNFRELIARIRAVLRRETRNVDNILKAKNLTLNLLNREVKRDGKTIELTLKEFNLLEYLLRNKNLVLTRTVIKEKVWNIDFLNDTNIVDVYITHLRDKMDKGFSEKLIHTVRGVGYILKD</sequence>
<evidence type="ECO:0000256" key="2">
    <source>
        <dbReference type="ARBA" id="ARBA00023012"/>
    </source>
</evidence>
<organism evidence="10 11">
    <name type="scientific">Cetobacterium ceti</name>
    <dbReference type="NCBI Taxonomy" id="180163"/>
    <lineage>
        <taxon>Bacteria</taxon>
        <taxon>Fusobacteriati</taxon>
        <taxon>Fusobacteriota</taxon>
        <taxon>Fusobacteriia</taxon>
        <taxon>Fusobacteriales</taxon>
        <taxon>Fusobacteriaceae</taxon>
        <taxon>Cetobacterium</taxon>
    </lineage>
</organism>
<proteinExistence type="predicted"/>
<reference evidence="10 11" key="1">
    <citation type="submission" date="2017-02" db="EMBL/GenBank/DDBJ databases">
        <authorList>
            <person name="Peterson S.W."/>
        </authorList>
    </citation>
    <scope>NUCLEOTIDE SEQUENCE [LARGE SCALE GENOMIC DNA]</scope>
    <source>
        <strain evidence="10 11">ATCC 700028</strain>
    </source>
</reference>
<dbReference type="PANTHER" id="PTHR48111:SF22">
    <property type="entry name" value="REGULATOR OF RPOS"/>
    <property type="match status" value="1"/>
</dbReference>
<dbReference type="Pfam" id="PF00486">
    <property type="entry name" value="Trans_reg_C"/>
    <property type="match status" value="1"/>
</dbReference>
<dbReference type="SUPFAM" id="SSF52172">
    <property type="entry name" value="CheY-like"/>
    <property type="match status" value="1"/>
</dbReference>
<dbReference type="Gene3D" id="6.10.250.690">
    <property type="match status" value="1"/>
</dbReference>
<dbReference type="AlphaFoldDB" id="A0A1T4K4H0"/>
<comment type="caution">
    <text evidence="6">Lacks conserved residue(s) required for the propagation of feature annotation.</text>
</comment>
<dbReference type="CDD" id="cd00383">
    <property type="entry name" value="trans_reg_C"/>
    <property type="match status" value="1"/>
</dbReference>
<dbReference type="InterPro" id="IPR001789">
    <property type="entry name" value="Sig_transdc_resp-reg_receiver"/>
</dbReference>
<name>A0A1T4K4H0_9FUSO</name>
<evidence type="ECO:0000256" key="7">
    <source>
        <dbReference type="PROSITE-ProRule" id="PRU01091"/>
    </source>
</evidence>
<dbReference type="SMART" id="SM00448">
    <property type="entry name" value="REC"/>
    <property type="match status" value="1"/>
</dbReference>
<dbReference type="Proteomes" id="UP000191153">
    <property type="component" value="Unassembled WGS sequence"/>
</dbReference>
<gene>
    <name evidence="10" type="ORF">SAMN02745174_00296</name>
</gene>
<dbReference type="PROSITE" id="PS51755">
    <property type="entry name" value="OMPR_PHOB"/>
    <property type="match status" value="1"/>
</dbReference>
<dbReference type="FunFam" id="1.10.10.10:FF:000005">
    <property type="entry name" value="Two-component system response regulator"/>
    <property type="match status" value="1"/>
</dbReference>
<evidence type="ECO:0000313" key="10">
    <source>
        <dbReference type="EMBL" id="SJZ37338.1"/>
    </source>
</evidence>
<evidence type="ECO:0000256" key="4">
    <source>
        <dbReference type="ARBA" id="ARBA00023125"/>
    </source>
</evidence>
<evidence type="ECO:0000256" key="3">
    <source>
        <dbReference type="ARBA" id="ARBA00023015"/>
    </source>
</evidence>
<dbReference type="SMART" id="SM00862">
    <property type="entry name" value="Trans_reg_C"/>
    <property type="match status" value="1"/>
</dbReference>
<dbReference type="Pfam" id="PF00072">
    <property type="entry name" value="Response_reg"/>
    <property type="match status" value="1"/>
</dbReference>
<protein>
    <submittedName>
        <fullName evidence="10">Two component transcriptional regulator, winged helix family</fullName>
    </submittedName>
</protein>
<dbReference type="SUPFAM" id="SSF46894">
    <property type="entry name" value="C-terminal effector domain of the bipartite response regulators"/>
    <property type="match status" value="1"/>
</dbReference>
<accession>A0A1T4K4H0</accession>
<dbReference type="GO" id="GO:0000156">
    <property type="term" value="F:phosphorelay response regulator activity"/>
    <property type="evidence" value="ECO:0007669"/>
    <property type="project" value="TreeGrafter"/>
</dbReference>
<dbReference type="InterPro" id="IPR039420">
    <property type="entry name" value="WalR-like"/>
</dbReference>
<evidence type="ECO:0000256" key="1">
    <source>
        <dbReference type="ARBA" id="ARBA00022553"/>
    </source>
</evidence>
<keyword evidence="11" id="KW-1185">Reference proteome</keyword>
<dbReference type="GO" id="GO:0006355">
    <property type="term" value="P:regulation of DNA-templated transcription"/>
    <property type="evidence" value="ECO:0007669"/>
    <property type="project" value="InterPro"/>
</dbReference>
<dbReference type="InterPro" id="IPR036388">
    <property type="entry name" value="WH-like_DNA-bd_sf"/>
</dbReference>
<dbReference type="Gene3D" id="3.40.50.2300">
    <property type="match status" value="1"/>
</dbReference>
<evidence type="ECO:0000313" key="11">
    <source>
        <dbReference type="Proteomes" id="UP000191153"/>
    </source>
</evidence>
<keyword evidence="4 7" id="KW-0238">DNA-binding</keyword>
<feature type="domain" description="Response regulatory" evidence="8">
    <location>
        <begin position="1"/>
        <end position="107"/>
    </location>
</feature>
<dbReference type="InterPro" id="IPR011006">
    <property type="entry name" value="CheY-like_superfamily"/>
</dbReference>
<evidence type="ECO:0000259" key="9">
    <source>
        <dbReference type="PROSITE" id="PS51755"/>
    </source>
</evidence>
<evidence type="ECO:0000256" key="6">
    <source>
        <dbReference type="PROSITE-ProRule" id="PRU00169"/>
    </source>
</evidence>
<feature type="domain" description="OmpR/PhoB-type" evidence="9">
    <location>
        <begin position="115"/>
        <end position="213"/>
    </location>
</feature>
<dbReference type="Gene3D" id="1.10.10.10">
    <property type="entry name" value="Winged helix-like DNA-binding domain superfamily/Winged helix DNA-binding domain"/>
    <property type="match status" value="1"/>
</dbReference>
<dbReference type="GO" id="GO:0000976">
    <property type="term" value="F:transcription cis-regulatory region binding"/>
    <property type="evidence" value="ECO:0007669"/>
    <property type="project" value="TreeGrafter"/>
</dbReference>
<keyword evidence="3" id="KW-0805">Transcription regulation</keyword>
<dbReference type="InterPro" id="IPR001867">
    <property type="entry name" value="OmpR/PhoB-type_DNA-bd"/>
</dbReference>
<dbReference type="PROSITE" id="PS50110">
    <property type="entry name" value="RESPONSE_REGULATORY"/>
    <property type="match status" value="1"/>
</dbReference>
<dbReference type="STRING" id="180163.SAMN02745174_00296"/>
<evidence type="ECO:0000256" key="5">
    <source>
        <dbReference type="ARBA" id="ARBA00023163"/>
    </source>
</evidence>
<evidence type="ECO:0000259" key="8">
    <source>
        <dbReference type="PROSITE" id="PS50110"/>
    </source>
</evidence>
<dbReference type="InterPro" id="IPR016032">
    <property type="entry name" value="Sig_transdc_resp-reg_C-effctor"/>
</dbReference>
<dbReference type="GO" id="GO:0032993">
    <property type="term" value="C:protein-DNA complex"/>
    <property type="evidence" value="ECO:0007669"/>
    <property type="project" value="TreeGrafter"/>
</dbReference>
<dbReference type="EMBL" id="FUWX01000004">
    <property type="protein sequence ID" value="SJZ37338.1"/>
    <property type="molecule type" value="Genomic_DNA"/>
</dbReference>
<keyword evidence="1" id="KW-0597">Phosphoprotein</keyword>
<dbReference type="GO" id="GO:0005829">
    <property type="term" value="C:cytosol"/>
    <property type="evidence" value="ECO:0007669"/>
    <property type="project" value="TreeGrafter"/>
</dbReference>
<feature type="DNA-binding region" description="OmpR/PhoB-type" evidence="7">
    <location>
        <begin position="115"/>
        <end position="213"/>
    </location>
</feature>
<keyword evidence="5" id="KW-0804">Transcription</keyword>